<name>A0A4C1XZ53_EUMVA</name>
<dbReference type="AlphaFoldDB" id="A0A4C1XZ53"/>
<proteinExistence type="predicted"/>
<keyword evidence="2" id="KW-1185">Reference proteome</keyword>
<protein>
    <submittedName>
        <fullName evidence="1">Uncharacterized protein</fullName>
    </submittedName>
</protein>
<comment type="caution">
    <text evidence="1">The sequence shown here is derived from an EMBL/GenBank/DDBJ whole genome shotgun (WGS) entry which is preliminary data.</text>
</comment>
<evidence type="ECO:0000313" key="1">
    <source>
        <dbReference type="EMBL" id="GBP67475.1"/>
    </source>
</evidence>
<organism evidence="1 2">
    <name type="scientific">Eumeta variegata</name>
    <name type="common">Bagworm moth</name>
    <name type="synonym">Eumeta japonica</name>
    <dbReference type="NCBI Taxonomy" id="151549"/>
    <lineage>
        <taxon>Eukaryota</taxon>
        <taxon>Metazoa</taxon>
        <taxon>Ecdysozoa</taxon>
        <taxon>Arthropoda</taxon>
        <taxon>Hexapoda</taxon>
        <taxon>Insecta</taxon>
        <taxon>Pterygota</taxon>
        <taxon>Neoptera</taxon>
        <taxon>Endopterygota</taxon>
        <taxon>Lepidoptera</taxon>
        <taxon>Glossata</taxon>
        <taxon>Ditrysia</taxon>
        <taxon>Tineoidea</taxon>
        <taxon>Psychidae</taxon>
        <taxon>Oiketicinae</taxon>
        <taxon>Eumeta</taxon>
    </lineage>
</organism>
<gene>
    <name evidence="1" type="ORF">EVAR_49370_1</name>
</gene>
<sequence>MDIRTDEWLTGWPDDWMTFHVSVSDRYRSASASTIGRDNTYAPPFHPAGPPSARSCSRMCQVSIVGRRYPALEERSGRGARPGTRASYQGAACRLFALSKLS</sequence>
<accession>A0A4C1XZ53</accession>
<evidence type="ECO:0000313" key="2">
    <source>
        <dbReference type="Proteomes" id="UP000299102"/>
    </source>
</evidence>
<dbReference type="EMBL" id="BGZK01000984">
    <property type="protein sequence ID" value="GBP67475.1"/>
    <property type="molecule type" value="Genomic_DNA"/>
</dbReference>
<reference evidence="1 2" key="1">
    <citation type="journal article" date="2019" name="Commun. Biol.">
        <title>The bagworm genome reveals a unique fibroin gene that provides high tensile strength.</title>
        <authorList>
            <person name="Kono N."/>
            <person name="Nakamura H."/>
            <person name="Ohtoshi R."/>
            <person name="Tomita M."/>
            <person name="Numata K."/>
            <person name="Arakawa K."/>
        </authorList>
    </citation>
    <scope>NUCLEOTIDE SEQUENCE [LARGE SCALE GENOMIC DNA]</scope>
</reference>
<dbReference type="Proteomes" id="UP000299102">
    <property type="component" value="Unassembled WGS sequence"/>
</dbReference>